<organism evidence="4 5">
    <name type="scientific">Stichopus japonicus</name>
    <name type="common">Sea cucumber</name>
    <dbReference type="NCBI Taxonomy" id="307972"/>
    <lineage>
        <taxon>Eukaryota</taxon>
        <taxon>Metazoa</taxon>
        <taxon>Echinodermata</taxon>
        <taxon>Eleutherozoa</taxon>
        <taxon>Echinozoa</taxon>
        <taxon>Holothuroidea</taxon>
        <taxon>Aspidochirotacea</taxon>
        <taxon>Aspidochirotida</taxon>
        <taxon>Stichopodidae</taxon>
        <taxon>Apostichopus</taxon>
    </lineage>
</organism>
<dbReference type="AlphaFoldDB" id="A0A2G8JRS6"/>
<comment type="caution">
    <text evidence="4">The sequence shown here is derived from an EMBL/GenBank/DDBJ whole genome shotgun (WGS) entry which is preliminary data.</text>
</comment>
<dbReference type="SUPFAM" id="SSF50978">
    <property type="entry name" value="WD40 repeat-like"/>
    <property type="match status" value="1"/>
</dbReference>
<reference evidence="4 5" key="1">
    <citation type="journal article" date="2017" name="PLoS Biol.">
        <title>The sea cucumber genome provides insights into morphological evolution and visceral regeneration.</title>
        <authorList>
            <person name="Zhang X."/>
            <person name="Sun L."/>
            <person name="Yuan J."/>
            <person name="Sun Y."/>
            <person name="Gao Y."/>
            <person name="Zhang L."/>
            <person name="Li S."/>
            <person name="Dai H."/>
            <person name="Hamel J.F."/>
            <person name="Liu C."/>
            <person name="Yu Y."/>
            <person name="Liu S."/>
            <person name="Lin W."/>
            <person name="Guo K."/>
            <person name="Jin S."/>
            <person name="Xu P."/>
            <person name="Storey K.B."/>
            <person name="Huan P."/>
            <person name="Zhang T."/>
            <person name="Zhou Y."/>
            <person name="Zhang J."/>
            <person name="Lin C."/>
            <person name="Li X."/>
            <person name="Xing L."/>
            <person name="Huo D."/>
            <person name="Sun M."/>
            <person name="Wang L."/>
            <person name="Mercier A."/>
            <person name="Li F."/>
            <person name="Yang H."/>
            <person name="Xiang J."/>
        </authorList>
    </citation>
    <scope>NUCLEOTIDE SEQUENCE [LARGE SCALE GENOMIC DNA]</scope>
    <source>
        <strain evidence="4">Shaxun</strain>
        <tissue evidence="4">Muscle</tissue>
    </source>
</reference>
<keyword evidence="1 3" id="KW-0853">WD repeat</keyword>
<feature type="repeat" description="WD" evidence="3">
    <location>
        <begin position="157"/>
        <end position="192"/>
    </location>
</feature>
<evidence type="ECO:0000256" key="1">
    <source>
        <dbReference type="ARBA" id="ARBA00022574"/>
    </source>
</evidence>
<sequence>MSATYVRYLQACNDVAMQWIRIILLNIACTMCKTDFSRNKMALPYEVVISSDSTGQMWNCCIWNPLSDTTSIHYKGSGSKLRSLCLLSGQYILSADSNKPLLNMWEVQRREQHQTRMVCSGHVSCLAASPDSAYCIGGIEEKLNIWQISTGHLLAVLSRHFQRVTCICFTDDGSYFLSGGEDNLIMVWDLASTLQWEQSQGQDPLHIWSHHALPITDLHCGKGGITDRVVSASQDQTCKHPFVSVWSIIVDFLLYLHSYGIYHQARCSCSFVFDTPILSVTMDAAQLRIFAGGLDGSIYSVNLFEKVTGQQRLIEDHENTYKGHSKAVTCLSTSMDGSMLLSGSEDSTARIWHITSRQCIRTVLHKGTVTNAMFIMMPRILQIQTGKPTLPVRPFQRHLYVPSTSTVLTEAVEDEDTVNGTPVRWHHSLQIPEEISWTEAVQSALHEEKPSLTVAERQAEEVASLKHINAQLRKFAAENILLEQKT</sequence>
<dbReference type="GO" id="GO:0006261">
    <property type="term" value="P:DNA-templated DNA replication"/>
    <property type="evidence" value="ECO:0007669"/>
    <property type="project" value="TreeGrafter"/>
</dbReference>
<evidence type="ECO:0000313" key="4">
    <source>
        <dbReference type="EMBL" id="PIK38433.1"/>
    </source>
</evidence>
<evidence type="ECO:0000313" key="5">
    <source>
        <dbReference type="Proteomes" id="UP000230750"/>
    </source>
</evidence>
<dbReference type="GO" id="GO:0120330">
    <property type="term" value="C:rixosome complex"/>
    <property type="evidence" value="ECO:0007669"/>
    <property type="project" value="TreeGrafter"/>
</dbReference>
<accession>A0A2G8JRS6</accession>
<proteinExistence type="predicted"/>
<keyword evidence="2" id="KW-0677">Repeat</keyword>
<dbReference type="InterPro" id="IPR001680">
    <property type="entry name" value="WD40_rpt"/>
</dbReference>
<dbReference type="SMART" id="SM00320">
    <property type="entry name" value="WD40"/>
    <property type="match status" value="5"/>
</dbReference>
<dbReference type="InterPro" id="IPR045227">
    <property type="entry name" value="WDR18/Ipi3/RID3"/>
</dbReference>
<dbReference type="InterPro" id="IPR015943">
    <property type="entry name" value="WD40/YVTN_repeat-like_dom_sf"/>
</dbReference>
<dbReference type="GO" id="GO:0006364">
    <property type="term" value="P:rRNA processing"/>
    <property type="evidence" value="ECO:0007669"/>
    <property type="project" value="TreeGrafter"/>
</dbReference>
<dbReference type="InterPro" id="IPR036322">
    <property type="entry name" value="WD40_repeat_dom_sf"/>
</dbReference>
<dbReference type="Pfam" id="PF00400">
    <property type="entry name" value="WD40"/>
    <property type="match status" value="3"/>
</dbReference>
<dbReference type="PANTHER" id="PTHR18763">
    <property type="entry name" value="WD-REPEAT PROTEIN 18"/>
    <property type="match status" value="1"/>
</dbReference>
<protein>
    <recommendedName>
        <fullName evidence="6">WD repeat-containing protein 18</fullName>
    </recommendedName>
</protein>
<evidence type="ECO:0000256" key="3">
    <source>
        <dbReference type="PROSITE-ProRule" id="PRU00221"/>
    </source>
</evidence>
<dbReference type="STRING" id="307972.A0A2G8JRS6"/>
<dbReference type="PROSITE" id="PS50294">
    <property type="entry name" value="WD_REPEATS_REGION"/>
    <property type="match status" value="2"/>
</dbReference>
<name>A0A2G8JRS6_STIJA</name>
<dbReference type="PROSITE" id="PS50082">
    <property type="entry name" value="WD_REPEATS_2"/>
    <property type="match status" value="2"/>
</dbReference>
<dbReference type="Proteomes" id="UP000230750">
    <property type="component" value="Unassembled WGS sequence"/>
</dbReference>
<dbReference type="Gene3D" id="2.130.10.10">
    <property type="entry name" value="YVTN repeat-like/Quinoprotein amine dehydrogenase"/>
    <property type="match status" value="2"/>
</dbReference>
<dbReference type="GO" id="GO:0005656">
    <property type="term" value="C:nuclear pre-replicative complex"/>
    <property type="evidence" value="ECO:0007669"/>
    <property type="project" value="TreeGrafter"/>
</dbReference>
<dbReference type="OrthoDB" id="756370at2759"/>
<feature type="repeat" description="WD" evidence="3">
    <location>
        <begin position="321"/>
        <end position="362"/>
    </location>
</feature>
<gene>
    <name evidence="4" type="ORF">BSL78_24731</name>
</gene>
<evidence type="ECO:0000256" key="2">
    <source>
        <dbReference type="ARBA" id="ARBA00022737"/>
    </source>
</evidence>
<keyword evidence="5" id="KW-1185">Reference proteome</keyword>
<evidence type="ECO:0008006" key="6">
    <source>
        <dbReference type="Google" id="ProtNLM"/>
    </source>
</evidence>
<dbReference type="EMBL" id="MRZV01001360">
    <property type="protein sequence ID" value="PIK38433.1"/>
    <property type="molecule type" value="Genomic_DNA"/>
</dbReference>
<dbReference type="PANTHER" id="PTHR18763:SF0">
    <property type="entry name" value="WD REPEAT-CONTAINING PROTEIN 18"/>
    <property type="match status" value="1"/>
</dbReference>